<protein>
    <recommendedName>
        <fullName evidence="10">Probable nicotinate-nucleotide adenylyltransferase</fullName>
        <ecNumber evidence="10">2.7.7.18</ecNumber>
    </recommendedName>
    <alternativeName>
        <fullName evidence="10">Deamido-NAD(+) diphosphorylase</fullName>
    </alternativeName>
    <alternativeName>
        <fullName evidence="10">Deamido-NAD(+) pyrophosphorylase</fullName>
    </alternativeName>
    <alternativeName>
        <fullName evidence="10">Nicotinate mononucleotide adenylyltransferase</fullName>
        <shortName evidence="10">NaMN adenylyltransferase</shortName>
    </alternativeName>
</protein>
<dbReference type="NCBIfam" id="TIGR00482">
    <property type="entry name" value="nicotinate (nicotinamide) nucleotide adenylyltransferase"/>
    <property type="match status" value="1"/>
</dbReference>
<keyword evidence="3 10" id="KW-0662">Pyridine nucleotide biosynthesis</keyword>
<evidence type="ECO:0000256" key="8">
    <source>
        <dbReference type="ARBA" id="ARBA00023027"/>
    </source>
</evidence>
<keyword evidence="13" id="KW-1185">Reference proteome</keyword>
<keyword evidence="5 10" id="KW-0548">Nucleotidyltransferase</keyword>
<dbReference type="CDD" id="cd02165">
    <property type="entry name" value="NMNAT"/>
    <property type="match status" value="1"/>
</dbReference>
<dbReference type="EC" id="2.7.7.18" evidence="10"/>
<accession>A0ABU5UEY4</accession>
<name>A0ABU5UEY4_9CYAN</name>
<dbReference type="PANTHER" id="PTHR39321:SF3">
    <property type="entry name" value="PHOSPHOPANTETHEINE ADENYLYLTRANSFERASE"/>
    <property type="match status" value="1"/>
</dbReference>
<dbReference type="NCBIfam" id="NF000840">
    <property type="entry name" value="PRK00071.1-3"/>
    <property type="match status" value="1"/>
</dbReference>
<dbReference type="InterPro" id="IPR005248">
    <property type="entry name" value="NadD/NMNAT"/>
</dbReference>
<keyword evidence="7 10" id="KW-0067">ATP-binding</keyword>
<evidence type="ECO:0000256" key="1">
    <source>
        <dbReference type="ARBA" id="ARBA00002324"/>
    </source>
</evidence>
<evidence type="ECO:0000256" key="4">
    <source>
        <dbReference type="ARBA" id="ARBA00022679"/>
    </source>
</evidence>
<dbReference type="Gene3D" id="3.40.50.620">
    <property type="entry name" value="HUPs"/>
    <property type="match status" value="1"/>
</dbReference>
<comment type="similarity">
    <text evidence="10">Belongs to the NadD family.</text>
</comment>
<evidence type="ECO:0000256" key="9">
    <source>
        <dbReference type="ARBA" id="ARBA00048721"/>
    </source>
</evidence>
<comment type="pathway">
    <text evidence="2 10">Cofactor biosynthesis; NAD(+) biosynthesis; deamido-NAD(+) from nicotinate D-ribonucleotide: step 1/1.</text>
</comment>
<proteinExistence type="inferred from homology"/>
<organism evidence="12 13">
    <name type="scientific">Nodularia harveyana UHCC-0300</name>
    <dbReference type="NCBI Taxonomy" id="2974287"/>
    <lineage>
        <taxon>Bacteria</taxon>
        <taxon>Bacillati</taxon>
        <taxon>Cyanobacteriota</taxon>
        <taxon>Cyanophyceae</taxon>
        <taxon>Nostocales</taxon>
        <taxon>Nodulariaceae</taxon>
        <taxon>Nodularia</taxon>
    </lineage>
</organism>
<evidence type="ECO:0000313" key="13">
    <source>
        <dbReference type="Proteomes" id="UP001302120"/>
    </source>
</evidence>
<dbReference type="EMBL" id="JAYGHG010000012">
    <property type="protein sequence ID" value="MEA5581640.1"/>
    <property type="molecule type" value="Genomic_DNA"/>
</dbReference>
<keyword evidence="6 10" id="KW-0547">Nucleotide-binding</keyword>
<dbReference type="SUPFAM" id="SSF52374">
    <property type="entry name" value="Nucleotidylyl transferase"/>
    <property type="match status" value="1"/>
</dbReference>
<dbReference type="InterPro" id="IPR004821">
    <property type="entry name" value="Cyt_trans-like"/>
</dbReference>
<evidence type="ECO:0000256" key="2">
    <source>
        <dbReference type="ARBA" id="ARBA00005019"/>
    </source>
</evidence>
<evidence type="ECO:0000256" key="7">
    <source>
        <dbReference type="ARBA" id="ARBA00022840"/>
    </source>
</evidence>
<dbReference type="NCBIfam" id="TIGR00125">
    <property type="entry name" value="cyt_tran_rel"/>
    <property type="match status" value="1"/>
</dbReference>
<comment type="catalytic activity">
    <reaction evidence="9 10">
        <text>nicotinate beta-D-ribonucleotide + ATP + H(+) = deamido-NAD(+) + diphosphate</text>
        <dbReference type="Rhea" id="RHEA:22860"/>
        <dbReference type="ChEBI" id="CHEBI:15378"/>
        <dbReference type="ChEBI" id="CHEBI:30616"/>
        <dbReference type="ChEBI" id="CHEBI:33019"/>
        <dbReference type="ChEBI" id="CHEBI:57502"/>
        <dbReference type="ChEBI" id="CHEBI:58437"/>
        <dbReference type="EC" id="2.7.7.18"/>
    </reaction>
</comment>
<evidence type="ECO:0000313" key="12">
    <source>
        <dbReference type="EMBL" id="MEA5581640.1"/>
    </source>
</evidence>
<comment type="function">
    <text evidence="1 10">Catalyzes the reversible adenylation of nicotinate mononucleotide (NaMN) to nicotinic acid adenine dinucleotide (NaAD).</text>
</comment>
<dbReference type="InterPro" id="IPR014729">
    <property type="entry name" value="Rossmann-like_a/b/a_fold"/>
</dbReference>
<evidence type="ECO:0000256" key="3">
    <source>
        <dbReference type="ARBA" id="ARBA00022642"/>
    </source>
</evidence>
<gene>
    <name evidence="10 12" type="primary">nadD</name>
    <name evidence="12" type="ORF">VB620_09840</name>
</gene>
<sequence length="210" mass="24076">MQHIGIFGGTFDPVHWGHLLVAQTALSQVPLKKVIWVPSLNPPHKKTVVWQNRWEMLQLATKENPAFTVSPVETKRSGISYAINTLIDLSSCYADTHWYWIVGLDTFKTLPRWYRGHELVLMCDWLIAPRLLGGETIAESELICKQVEQQFQGQSLTIDWQLLNIPLVEISSSLIRKLCHDSQSIRYLVPESVRSYIITHNLYSVDTSHP</sequence>
<dbReference type="RefSeq" id="WP_323195967.1">
    <property type="nucleotide sequence ID" value="NZ_JAYGHG010000012.1"/>
</dbReference>
<evidence type="ECO:0000256" key="5">
    <source>
        <dbReference type="ARBA" id="ARBA00022695"/>
    </source>
</evidence>
<keyword evidence="8 10" id="KW-0520">NAD</keyword>
<dbReference type="Proteomes" id="UP001302120">
    <property type="component" value="Unassembled WGS sequence"/>
</dbReference>
<evidence type="ECO:0000256" key="6">
    <source>
        <dbReference type="ARBA" id="ARBA00022741"/>
    </source>
</evidence>
<evidence type="ECO:0000256" key="10">
    <source>
        <dbReference type="HAMAP-Rule" id="MF_00244"/>
    </source>
</evidence>
<feature type="domain" description="Cytidyltransferase-like" evidence="11">
    <location>
        <begin position="6"/>
        <end position="177"/>
    </location>
</feature>
<comment type="caution">
    <text evidence="12">The sequence shown here is derived from an EMBL/GenBank/DDBJ whole genome shotgun (WGS) entry which is preliminary data.</text>
</comment>
<dbReference type="PANTHER" id="PTHR39321">
    <property type="entry name" value="NICOTINATE-NUCLEOTIDE ADENYLYLTRANSFERASE-RELATED"/>
    <property type="match status" value="1"/>
</dbReference>
<keyword evidence="4 10" id="KW-0808">Transferase</keyword>
<dbReference type="Pfam" id="PF01467">
    <property type="entry name" value="CTP_transf_like"/>
    <property type="match status" value="1"/>
</dbReference>
<evidence type="ECO:0000259" key="11">
    <source>
        <dbReference type="Pfam" id="PF01467"/>
    </source>
</evidence>
<dbReference type="HAMAP" id="MF_00244">
    <property type="entry name" value="NaMN_adenylyltr"/>
    <property type="match status" value="1"/>
</dbReference>
<dbReference type="GO" id="GO:0016779">
    <property type="term" value="F:nucleotidyltransferase activity"/>
    <property type="evidence" value="ECO:0007669"/>
    <property type="project" value="UniProtKB-KW"/>
</dbReference>
<reference evidence="12 13" key="1">
    <citation type="submission" date="2023-12" db="EMBL/GenBank/DDBJ databases">
        <title>Baltic Sea Cyanobacteria.</title>
        <authorList>
            <person name="Delbaje E."/>
            <person name="Fewer D.P."/>
            <person name="Shishido T.K."/>
        </authorList>
    </citation>
    <scope>NUCLEOTIDE SEQUENCE [LARGE SCALE GENOMIC DNA]</scope>
    <source>
        <strain evidence="12 13">UHCC-0300</strain>
    </source>
</reference>